<protein>
    <submittedName>
        <fullName evidence="2">IS1595 family transposase</fullName>
    </submittedName>
</protein>
<proteinExistence type="predicted"/>
<dbReference type="PANTHER" id="PTHR47163:SF2">
    <property type="entry name" value="SI:DKEY-17M8.2"/>
    <property type="match status" value="1"/>
</dbReference>
<dbReference type="Pfam" id="PF12762">
    <property type="entry name" value="DDE_Tnp_IS1595"/>
    <property type="match status" value="1"/>
</dbReference>
<dbReference type="NCBIfam" id="NF033547">
    <property type="entry name" value="transpos_IS1595"/>
    <property type="match status" value="1"/>
</dbReference>
<reference evidence="2 3" key="1">
    <citation type="submission" date="2022-06" db="EMBL/GenBank/DDBJ databases">
        <title>Endosaccharibacter gen. nov., sp. nov., endophytic bacteria isolated from sugarcane.</title>
        <authorList>
            <person name="Pitiwittayakul N."/>
            <person name="Yukphan P."/>
            <person name="Charoenyingcharoen P."/>
            <person name="Tanasupawat S."/>
        </authorList>
    </citation>
    <scope>NUCLEOTIDE SEQUENCE [LARGE SCALE GENOMIC DNA]</scope>
    <source>
        <strain evidence="2 3">KSS8</strain>
    </source>
</reference>
<gene>
    <name evidence="2" type="ORF">NFI95_08960</name>
</gene>
<dbReference type="SMART" id="SM01126">
    <property type="entry name" value="DDE_Tnp_IS1595"/>
    <property type="match status" value="1"/>
</dbReference>
<dbReference type="Proteomes" id="UP001524587">
    <property type="component" value="Unassembled WGS sequence"/>
</dbReference>
<evidence type="ECO:0000259" key="1">
    <source>
        <dbReference type="SMART" id="SM01126"/>
    </source>
</evidence>
<evidence type="ECO:0000313" key="3">
    <source>
        <dbReference type="Proteomes" id="UP001524587"/>
    </source>
</evidence>
<dbReference type="RefSeq" id="WP_422864056.1">
    <property type="nucleotide sequence ID" value="NZ_JAMSKV010000006.1"/>
</dbReference>
<keyword evidence="3" id="KW-1185">Reference proteome</keyword>
<accession>A0ABT1W869</accession>
<dbReference type="PANTHER" id="PTHR47163">
    <property type="entry name" value="DDE_TNP_IS1595 DOMAIN-CONTAINING PROTEIN"/>
    <property type="match status" value="1"/>
</dbReference>
<organism evidence="2 3">
    <name type="scientific">Endosaccharibacter trunci</name>
    <dbReference type="NCBI Taxonomy" id="2812733"/>
    <lineage>
        <taxon>Bacteria</taxon>
        <taxon>Pseudomonadati</taxon>
        <taxon>Pseudomonadota</taxon>
        <taxon>Alphaproteobacteria</taxon>
        <taxon>Acetobacterales</taxon>
        <taxon>Acetobacteraceae</taxon>
        <taxon>Endosaccharibacter</taxon>
    </lineage>
</organism>
<evidence type="ECO:0000313" key="2">
    <source>
        <dbReference type="EMBL" id="MCQ8278580.1"/>
    </source>
</evidence>
<dbReference type="EMBL" id="JAMSKV010000006">
    <property type="protein sequence ID" value="MCQ8278580.1"/>
    <property type="molecule type" value="Genomic_DNA"/>
</dbReference>
<dbReference type="InterPro" id="IPR053164">
    <property type="entry name" value="IS1016-like_transposase"/>
</dbReference>
<name>A0ABT1W869_9PROT</name>
<feature type="domain" description="ISXO2-like transposase" evidence="1">
    <location>
        <begin position="29"/>
        <end position="192"/>
    </location>
</feature>
<dbReference type="InterPro" id="IPR024445">
    <property type="entry name" value="Tnp_ISXO2-like"/>
</dbReference>
<comment type="caution">
    <text evidence="2">The sequence shown here is derived from an EMBL/GenBank/DDBJ whole genome shotgun (WGS) entry which is preliminary data.</text>
</comment>
<sequence length="229" mass="25416">MKVRRRSRLPATIRNGLLEHLVVGTPARTAADPVGVDRTTAPCSIASCARSALKKPPTTPSWSARSISAVPARAGEDAAGKVAVFGRLKRQGRVHAIMIPDAGSSTLLPIIRERVQTQSIVYSDSWQAYNKLDISKLHHRRINHTERFVEARNPINGIENFRSQARRHLRQYNGIPRQHFPLFLAECVWRLNERSLAARMRILAKRANIPLGSALVEMGPSASETLSLP</sequence>